<reference evidence="2" key="1">
    <citation type="submission" date="2024-07" db="EMBL/GenBank/DDBJ databases">
        <authorList>
            <person name="Biller S.J."/>
        </authorList>
    </citation>
    <scope>NUCLEOTIDE SEQUENCE</scope>
    <source>
        <strain evidence="2">WC2420</strain>
    </source>
</reference>
<organism evidence="2">
    <name type="scientific">Rouxiella sp. WC2420</name>
    <dbReference type="NCBI Taxonomy" id="3234145"/>
    <lineage>
        <taxon>Bacteria</taxon>
        <taxon>Pseudomonadati</taxon>
        <taxon>Pseudomonadota</taxon>
        <taxon>Gammaproteobacteria</taxon>
        <taxon>Enterobacterales</taxon>
        <taxon>Yersiniaceae</taxon>
        <taxon>Rouxiella</taxon>
    </lineage>
</organism>
<protein>
    <submittedName>
        <fullName evidence="2">SAVED domain-containing protein</fullName>
    </submittedName>
</protein>
<feature type="domain" description="SMODS-associated and fused to various effectors" evidence="1">
    <location>
        <begin position="326"/>
        <end position="508"/>
    </location>
</feature>
<dbReference type="EMBL" id="CP165628">
    <property type="protein sequence ID" value="XDU74060.1"/>
    <property type="molecule type" value="Genomic_DNA"/>
</dbReference>
<accession>A0AB39VU31</accession>
<dbReference type="NCBIfam" id="NF033611">
    <property type="entry name" value="SAVED"/>
    <property type="match status" value="1"/>
</dbReference>
<evidence type="ECO:0000313" key="2">
    <source>
        <dbReference type="EMBL" id="XDU74060.1"/>
    </source>
</evidence>
<dbReference type="Pfam" id="PF18145">
    <property type="entry name" value="SAVED"/>
    <property type="match status" value="1"/>
</dbReference>
<gene>
    <name evidence="2" type="ORF">AB3G37_08300</name>
</gene>
<dbReference type="RefSeq" id="WP_271311552.1">
    <property type="nucleotide sequence ID" value="NZ_CP165628.1"/>
</dbReference>
<dbReference type="AlphaFoldDB" id="A0AB39VU31"/>
<evidence type="ECO:0000259" key="1">
    <source>
        <dbReference type="Pfam" id="PF18145"/>
    </source>
</evidence>
<sequence>MNKNELLNQTNYPPLEDESSITDFSSFIETEIKWDCVDVMSDEGCSNIIITLSDKEVVKSCFRLNLPAVEFIEVIRKFAYDKKLTLSYLQGNSLLSQDLLTLESIHAIYLRTRGQSSEVNFIELKEFLVAAEKGSREKGRGKDFTVETRRAVNMASHSRCMFIGCGEHLNIDELTGQEGNYSYLAHNVASSENGERGIPVLSNLLSNEPSNILLLCDKHHRLIDRVATCDYTAEILSNMRSRFISDADELLNGLKYQPIPVYSILWPINTNVASPPNKKEISACLSTLNLKMSGVVNSIYDSNDSTREAPESHKYIMPLSIKMAADKIIQQTRDSGHRAALFAFGPTPALVALGAFLGNKSQYTPMLRYRDGACWKWPSATASGVFYNREGFETLEINEEVIICIAFTAFPDAMLMTAKSLSEKLGAKIITYKPKNDSFDNGAIPHPTDGVLFSSKLNYDFHTLKSNFGVKKMHVLICASNAASVFIGQAFDLHHPEMIVYDFKDGSMHPILSLINDSSRTTINYH</sequence>
<name>A0AB39VU31_9GAMM</name>
<proteinExistence type="predicted"/>
<dbReference type="InterPro" id="IPR040836">
    <property type="entry name" value="SAVED"/>
</dbReference>